<keyword evidence="7" id="KW-0175">Coiled coil</keyword>
<keyword evidence="3 8" id="KW-0812">Transmembrane</keyword>
<keyword evidence="6 8" id="KW-0472">Membrane</keyword>
<feature type="transmembrane region" description="Helical" evidence="8">
    <location>
        <begin position="126"/>
        <end position="148"/>
    </location>
</feature>
<evidence type="ECO:0000259" key="9">
    <source>
        <dbReference type="Pfam" id="PF01694"/>
    </source>
</evidence>
<evidence type="ECO:0000313" key="10">
    <source>
        <dbReference type="EMBL" id="ETX08206.1"/>
    </source>
</evidence>
<keyword evidence="11" id="KW-1185">Reference proteome</keyword>
<comment type="subcellular location">
    <subcellularLocation>
        <location evidence="1">Membrane</location>
        <topology evidence="1">Multi-pass membrane protein</topology>
    </subcellularLocation>
</comment>
<dbReference type="AlphaFoldDB" id="W4ME54"/>
<dbReference type="SUPFAM" id="SSF48452">
    <property type="entry name" value="TPR-like"/>
    <property type="match status" value="1"/>
</dbReference>
<evidence type="ECO:0000256" key="1">
    <source>
        <dbReference type="ARBA" id="ARBA00004141"/>
    </source>
</evidence>
<reference evidence="10 11" key="1">
    <citation type="journal article" date="2014" name="Nature">
        <title>An environmental bacterial taxon with a large and distinct metabolic repertoire.</title>
        <authorList>
            <person name="Wilson M.C."/>
            <person name="Mori T."/>
            <person name="Ruckert C."/>
            <person name="Uria A.R."/>
            <person name="Helf M.J."/>
            <person name="Takada K."/>
            <person name="Gernert C."/>
            <person name="Steffens U.A."/>
            <person name="Heycke N."/>
            <person name="Schmitt S."/>
            <person name="Rinke C."/>
            <person name="Helfrich E.J."/>
            <person name="Brachmann A.O."/>
            <person name="Gurgui C."/>
            <person name="Wakimoto T."/>
            <person name="Kracht M."/>
            <person name="Crusemann M."/>
            <person name="Hentschel U."/>
            <person name="Abe I."/>
            <person name="Matsunaga S."/>
            <person name="Kalinowski J."/>
            <person name="Takeyama H."/>
            <person name="Piel J."/>
        </authorList>
    </citation>
    <scope>NUCLEOTIDE SEQUENCE [LARGE SCALE GENOMIC DNA]</scope>
    <source>
        <strain evidence="11">TSY2</strain>
    </source>
</reference>
<dbReference type="Gene3D" id="1.25.40.10">
    <property type="entry name" value="Tetratricopeptide repeat domain"/>
    <property type="match status" value="1"/>
</dbReference>
<evidence type="ECO:0000256" key="2">
    <source>
        <dbReference type="ARBA" id="ARBA00009045"/>
    </source>
</evidence>
<dbReference type="InterPro" id="IPR011990">
    <property type="entry name" value="TPR-like_helical_dom_sf"/>
</dbReference>
<dbReference type="InterPro" id="IPR022764">
    <property type="entry name" value="Peptidase_S54_rhomboid_dom"/>
</dbReference>
<evidence type="ECO:0000256" key="6">
    <source>
        <dbReference type="ARBA" id="ARBA00023136"/>
    </source>
</evidence>
<feature type="transmembrane region" description="Helical" evidence="8">
    <location>
        <begin position="160"/>
        <end position="180"/>
    </location>
</feature>
<dbReference type="InterPro" id="IPR019734">
    <property type="entry name" value="TPR_rpt"/>
</dbReference>
<dbReference type="GO" id="GO:0004252">
    <property type="term" value="F:serine-type endopeptidase activity"/>
    <property type="evidence" value="ECO:0007669"/>
    <property type="project" value="InterPro"/>
</dbReference>
<comment type="similarity">
    <text evidence="2">Belongs to the peptidase S54 family.</text>
</comment>
<evidence type="ECO:0000256" key="5">
    <source>
        <dbReference type="ARBA" id="ARBA00022989"/>
    </source>
</evidence>
<comment type="caution">
    <text evidence="10">The sequence shown here is derived from an EMBL/GenBank/DDBJ whole genome shotgun (WGS) entry which is preliminary data.</text>
</comment>
<feature type="non-terminal residue" evidence="10">
    <location>
        <position position="1"/>
    </location>
</feature>
<organism evidence="10 11">
    <name type="scientific">Candidatus Entotheonella gemina</name>
    <dbReference type="NCBI Taxonomy" id="1429439"/>
    <lineage>
        <taxon>Bacteria</taxon>
        <taxon>Pseudomonadati</taxon>
        <taxon>Nitrospinota/Tectimicrobiota group</taxon>
        <taxon>Candidatus Tectimicrobiota</taxon>
        <taxon>Candidatus Entotheonellia</taxon>
        <taxon>Candidatus Entotheonellales</taxon>
        <taxon>Candidatus Entotheonellaceae</taxon>
        <taxon>Candidatus Entotheonella</taxon>
    </lineage>
</organism>
<evidence type="ECO:0000256" key="4">
    <source>
        <dbReference type="ARBA" id="ARBA00022801"/>
    </source>
</evidence>
<feature type="transmembrane region" description="Helical" evidence="8">
    <location>
        <begin position="215"/>
        <end position="235"/>
    </location>
</feature>
<evidence type="ECO:0000256" key="7">
    <source>
        <dbReference type="SAM" id="Coils"/>
    </source>
</evidence>
<feature type="coiled-coil region" evidence="7">
    <location>
        <begin position="46"/>
        <end position="100"/>
    </location>
</feature>
<feature type="transmembrane region" description="Helical" evidence="8">
    <location>
        <begin position="186"/>
        <end position="208"/>
    </location>
</feature>
<name>W4ME54_9BACT</name>
<evidence type="ECO:0000256" key="8">
    <source>
        <dbReference type="SAM" id="Phobius"/>
    </source>
</evidence>
<dbReference type="PANTHER" id="PTHR43731:SF14">
    <property type="entry name" value="PRESENILIN-ASSOCIATED RHOMBOID-LIKE PROTEIN, MITOCHONDRIAL"/>
    <property type="match status" value="1"/>
</dbReference>
<keyword evidence="5 8" id="KW-1133">Transmembrane helix</keyword>
<feature type="transmembrane region" description="Helical" evidence="8">
    <location>
        <begin position="255"/>
        <end position="274"/>
    </location>
</feature>
<dbReference type="Proteomes" id="UP000019140">
    <property type="component" value="Unassembled WGS sequence"/>
</dbReference>
<gene>
    <name evidence="10" type="ORF">ETSY2_06730</name>
</gene>
<dbReference type="EMBL" id="AZHX01000275">
    <property type="protein sequence ID" value="ETX08206.1"/>
    <property type="molecule type" value="Genomic_DNA"/>
</dbReference>
<sequence>PQRSLKNKILKKFSGYYVEDIVEHIGKHPDLELSPALREVLSEHFLEEYDEAQRRSQEAAAKLREDGITGGMAHLERLTNNIESLELLEAQDELDRLTEEFLSLALGGTYRRYEYIPSREGHYHTLVTTMFIHGGLMHLFGNMLLFFLCGPFVEDRWGRILFTLFYLASGVAATLCHGFLTAFPDIPLVGASGAIAGVMGAFLILFFFTKIKFLYFFLLGFRFFKGSFEVPSYVVLPLWFAQQYYNAMTLENSPVAFWAHVGGFACGFAIAGVMKLSSLEERYISPNIDRQITYYEAPPLLEEAMDKWSNGQPQEAIEILNRILKQTPHDTNAAHALFQVYCSMDDEAGVQKIGSRLIEIFIKENQLDQVKETFKSMKINSTQVFPTPRTLFNMAVVFENKGETTNAYKAYEKIVVNYSNNALALKSLIKLAKYSLEVEQDYMQAFEYFVLAKHHPAADASVAELAAEGIEQSRQHGGPEVAEMDEADVEGLERYEALVSQ</sequence>
<dbReference type="PANTHER" id="PTHR43731">
    <property type="entry name" value="RHOMBOID PROTEASE"/>
    <property type="match status" value="1"/>
</dbReference>
<dbReference type="InterPro" id="IPR050925">
    <property type="entry name" value="Rhomboid_protease_S54"/>
</dbReference>
<dbReference type="Gene3D" id="1.20.1540.10">
    <property type="entry name" value="Rhomboid-like"/>
    <property type="match status" value="1"/>
</dbReference>
<dbReference type="GO" id="GO:0016020">
    <property type="term" value="C:membrane"/>
    <property type="evidence" value="ECO:0007669"/>
    <property type="project" value="UniProtKB-SubCell"/>
</dbReference>
<dbReference type="SUPFAM" id="SSF144091">
    <property type="entry name" value="Rhomboid-like"/>
    <property type="match status" value="1"/>
</dbReference>
<proteinExistence type="inferred from homology"/>
<feature type="domain" description="Peptidase S54 rhomboid" evidence="9">
    <location>
        <begin position="121"/>
        <end position="273"/>
    </location>
</feature>
<dbReference type="Pfam" id="PF01694">
    <property type="entry name" value="Rhomboid"/>
    <property type="match status" value="1"/>
</dbReference>
<evidence type="ECO:0000256" key="3">
    <source>
        <dbReference type="ARBA" id="ARBA00022692"/>
    </source>
</evidence>
<dbReference type="HOGENOM" id="CLU_544610_0_0_7"/>
<accession>W4ME54</accession>
<dbReference type="InterPro" id="IPR035952">
    <property type="entry name" value="Rhomboid-like_sf"/>
</dbReference>
<dbReference type="SMART" id="SM00028">
    <property type="entry name" value="TPR"/>
    <property type="match status" value="2"/>
</dbReference>
<protein>
    <recommendedName>
        <fullName evidence="9">Peptidase S54 rhomboid domain-containing protein</fullName>
    </recommendedName>
</protein>
<keyword evidence="4" id="KW-0378">Hydrolase</keyword>
<evidence type="ECO:0000313" key="11">
    <source>
        <dbReference type="Proteomes" id="UP000019140"/>
    </source>
</evidence>